<gene>
    <name evidence="5" type="ORF">DU508_16405</name>
</gene>
<dbReference type="Pfam" id="PF12833">
    <property type="entry name" value="HTH_18"/>
    <property type="match status" value="1"/>
</dbReference>
<dbReference type="PROSITE" id="PS01124">
    <property type="entry name" value="HTH_ARAC_FAMILY_2"/>
    <property type="match status" value="1"/>
</dbReference>
<keyword evidence="3" id="KW-0804">Transcription</keyword>
<dbReference type="SMART" id="SM00342">
    <property type="entry name" value="HTH_ARAC"/>
    <property type="match status" value="1"/>
</dbReference>
<dbReference type="Gene3D" id="1.10.10.60">
    <property type="entry name" value="Homeodomain-like"/>
    <property type="match status" value="1"/>
</dbReference>
<keyword evidence="2" id="KW-0238">DNA-binding</keyword>
<sequence>MKHTFAKVESTEIPPFFSIKQMVTDNMRLTNQQTMKHTRSNGSADNQRYADKAEEAELIVSTFDNSQSSKCPKAPFRSSGFGILLLTKGSLQIKVNFVEHMLKHRDILCIVPDQIYEIPEEPNASVIYTYFSKQYLFRNGIFFNIADKYKIFDEKEFLKFSLTKKEYELMHSHMLSLQTRLSIPKNTRYFQDIIHNSFLSVIYDIFLINEKQKKIKIAPISSKTELANRFLSLVSERFKTEKRVIYYANCLRLTPRHLSQVVKQVTGRSAGKHIDEFVIREAKMLLSGHVKNISEIAEELCFSNPSFFGKFFKKHTGLSPLSFKKDNILAI</sequence>
<evidence type="ECO:0000259" key="4">
    <source>
        <dbReference type="PROSITE" id="PS01124"/>
    </source>
</evidence>
<dbReference type="InterPro" id="IPR018060">
    <property type="entry name" value="HTH_AraC"/>
</dbReference>
<dbReference type="InterPro" id="IPR009057">
    <property type="entry name" value="Homeodomain-like_sf"/>
</dbReference>
<comment type="caution">
    <text evidence="5">The sequence shown here is derived from an EMBL/GenBank/DDBJ whole genome shotgun (WGS) entry which is preliminary data.</text>
</comment>
<dbReference type="EMBL" id="QPKV01000006">
    <property type="protein sequence ID" value="RDC55841.1"/>
    <property type="molecule type" value="Genomic_DNA"/>
</dbReference>
<evidence type="ECO:0000256" key="2">
    <source>
        <dbReference type="ARBA" id="ARBA00023125"/>
    </source>
</evidence>
<evidence type="ECO:0000313" key="5">
    <source>
        <dbReference type="EMBL" id="RDC55841.1"/>
    </source>
</evidence>
<proteinExistence type="predicted"/>
<keyword evidence="6" id="KW-1185">Reference proteome</keyword>
<protein>
    <submittedName>
        <fullName evidence="5">AraC family transcriptional regulator</fullName>
    </submittedName>
</protein>
<evidence type="ECO:0000256" key="1">
    <source>
        <dbReference type="ARBA" id="ARBA00023015"/>
    </source>
</evidence>
<evidence type="ECO:0000313" key="6">
    <source>
        <dbReference type="Proteomes" id="UP000253961"/>
    </source>
</evidence>
<dbReference type="GO" id="GO:0003700">
    <property type="term" value="F:DNA-binding transcription factor activity"/>
    <property type="evidence" value="ECO:0007669"/>
    <property type="project" value="InterPro"/>
</dbReference>
<feature type="domain" description="HTH araC/xylS-type" evidence="4">
    <location>
        <begin position="228"/>
        <end position="326"/>
    </location>
</feature>
<evidence type="ECO:0000256" key="3">
    <source>
        <dbReference type="ARBA" id="ARBA00023163"/>
    </source>
</evidence>
<organism evidence="5 6">
    <name type="scientific">Pedobacter chinensis</name>
    <dbReference type="NCBI Taxonomy" id="2282421"/>
    <lineage>
        <taxon>Bacteria</taxon>
        <taxon>Pseudomonadati</taxon>
        <taxon>Bacteroidota</taxon>
        <taxon>Sphingobacteriia</taxon>
        <taxon>Sphingobacteriales</taxon>
        <taxon>Sphingobacteriaceae</taxon>
        <taxon>Pedobacter</taxon>
    </lineage>
</organism>
<dbReference type="PANTHER" id="PTHR43280">
    <property type="entry name" value="ARAC-FAMILY TRANSCRIPTIONAL REGULATOR"/>
    <property type="match status" value="1"/>
</dbReference>
<dbReference type="RefSeq" id="WP_115403877.1">
    <property type="nucleotide sequence ID" value="NZ_QPKV01000006.1"/>
</dbReference>
<dbReference type="PANTHER" id="PTHR43280:SF32">
    <property type="entry name" value="TRANSCRIPTIONAL REGULATORY PROTEIN"/>
    <property type="match status" value="1"/>
</dbReference>
<dbReference type="AlphaFoldDB" id="A0A369PT58"/>
<accession>A0A369PT58</accession>
<dbReference type="OrthoDB" id="1007667at2"/>
<name>A0A369PT58_9SPHI</name>
<dbReference type="Proteomes" id="UP000253961">
    <property type="component" value="Unassembled WGS sequence"/>
</dbReference>
<dbReference type="SUPFAM" id="SSF46689">
    <property type="entry name" value="Homeodomain-like"/>
    <property type="match status" value="1"/>
</dbReference>
<reference evidence="5 6" key="1">
    <citation type="submission" date="2018-07" db="EMBL/GenBank/DDBJ databases">
        <title>Pedobacter sp. nov., isolated from soil.</title>
        <authorList>
            <person name="Zhou L.Y."/>
            <person name="Du Z.J."/>
        </authorList>
    </citation>
    <scope>NUCLEOTIDE SEQUENCE [LARGE SCALE GENOMIC DNA]</scope>
    <source>
        <strain evidence="5 6">JDX94</strain>
    </source>
</reference>
<keyword evidence="1" id="KW-0805">Transcription regulation</keyword>
<dbReference type="GO" id="GO:0043565">
    <property type="term" value="F:sequence-specific DNA binding"/>
    <property type="evidence" value="ECO:0007669"/>
    <property type="project" value="InterPro"/>
</dbReference>